<sequence>MLQNIETKQQFSSALQNKNDMIVLDFFDECSHCSDLNDKLDEFSDMYEAQNIRFYKVNIEEDRELAEDYKVSSIPTTLFFKKGKVFDKVVGPEPNEIKKVLDKNLMGWSGRPSQSSRT</sequence>
<feature type="domain" description="Thioredoxin" evidence="2">
    <location>
        <begin position="1"/>
        <end position="106"/>
    </location>
</feature>
<proteinExistence type="inferred from homology"/>
<dbReference type="GO" id="GO:0045454">
    <property type="term" value="P:cell redox homeostasis"/>
    <property type="evidence" value="ECO:0007669"/>
    <property type="project" value="TreeGrafter"/>
</dbReference>
<accession>A0A8H6C0E4</accession>
<dbReference type="PANTHER" id="PTHR43601:SF3">
    <property type="entry name" value="THIOREDOXIN, MITOCHONDRIAL"/>
    <property type="match status" value="1"/>
</dbReference>
<dbReference type="Pfam" id="PF00085">
    <property type="entry name" value="Thioredoxin"/>
    <property type="match status" value="1"/>
</dbReference>
<organism evidence="3 4">
    <name type="scientific">Candida albicans</name>
    <name type="common">Yeast</name>
    <dbReference type="NCBI Taxonomy" id="5476"/>
    <lineage>
        <taxon>Eukaryota</taxon>
        <taxon>Fungi</taxon>
        <taxon>Dikarya</taxon>
        <taxon>Ascomycota</taxon>
        <taxon>Saccharomycotina</taxon>
        <taxon>Pichiomycetes</taxon>
        <taxon>Debaryomycetaceae</taxon>
        <taxon>Candida/Lodderomyces clade</taxon>
        <taxon>Candida</taxon>
    </lineage>
</organism>
<evidence type="ECO:0000256" key="1">
    <source>
        <dbReference type="ARBA" id="ARBA00008987"/>
    </source>
</evidence>
<dbReference type="InterPro" id="IPR036249">
    <property type="entry name" value="Thioredoxin-like_sf"/>
</dbReference>
<dbReference type="EMBL" id="JABWAD010000049">
    <property type="protein sequence ID" value="KAF6068944.1"/>
    <property type="molecule type" value="Genomic_DNA"/>
</dbReference>
<dbReference type="CDD" id="cd02947">
    <property type="entry name" value="TRX_family"/>
    <property type="match status" value="1"/>
</dbReference>
<dbReference type="SMR" id="A0A8H6C0E4"/>
<name>A0A8H6C0E4_CANAX</name>
<dbReference type="Gene3D" id="3.40.30.10">
    <property type="entry name" value="Glutaredoxin"/>
    <property type="match status" value="1"/>
</dbReference>
<reference evidence="3 4" key="1">
    <citation type="submission" date="2020-03" db="EMBL/GenBank/DDBJ databases">
        <title>FDA dAtabase for Regulatory Grade micrObial Sequences (FDA-ARGOS): Supporting development and validation of Infectious Disease Dx tests.</title>
        <authorList>
            <person name="Campos J."/>
            <person name="Goldberg B."/>
            <person name="Tallon L."/>
            <person name="Sadzewicz L."/>
            <person name="Vavikolanu K."/>
            <person name="Mehta A."/>
            <person name="Aluvathingal J."/>
            <person name="Nadendla S."/>
            <person name="Nandy P."/>
            <person name="Geyer C."/>
            <person name="Yan Y."/>
            <person name="Sichtig H."/>
        </authorList>
    </citation>
    <scope>NUCLEOTIDE SEQUENCE [LARGE SCALE GENOMIC DNA]</scope>
    <source>
        <strain evidence="3 4">FDAARGOS_656</strain>
    </source>
</reference>
<gene>
    <name evidence="3" type="ORF">FOB64_003581</name>
</gene>
<protein>
    <submittedName>
        <fullName evidence="3">Thioredoxin family protein</fullName>
    </submittedName>
</protein>
<evidence type="ECO:0000259" key="2">
    <source>
        <dbReference type="PROSITE" id="PS51352"/>
    </source>
</evidence>
<dbReference type="PANTHER" id="PTHR43601">
    <property type="entry name" value="THIOREDOXIN, MITOCHONDRIAL"/>
    <property type="match status" value="1"/>
</dbReference>
<comment type="similarity">
    <text evidence="1">Belongs to the thioredoxin family.</text>
</comment>
<dbReference type="SUPFAM" id="SSF52833">
    <property type="entry name" value="Thioredoxin-like"/>
    <property type="match status" value="1"/>
</dbReference>
<dbReference type="GO" id="GO:0005739">
    <property type="term" value="C:mitochondrion"/>
    <property type="evidence" value="ECO:0007669"/>
    <property type="project" value="TreeGrafter"/>
</dbReference>
<dbReference type="AlphaFoldDB" id="A0A8H6C0E4"/>
<comment type="caution">
    <text evidence="3">The sequence shown here is derived from an EMBL/GenBank/DDBJ whole genome shotgun (WGS) entry which is preliminary data.</text>
</comment>
<evidence type="ECO:0000313" key="3">
    <source>
        <dbReference type="EMBL" id="KAF6068944.1"/>
    </source>
</evidence>
<evidence type="ECO:0000313" key="4">
    <source>
        <dbReference type="Proteomes" id="UP000536275"/>
    </source>
</evidence>
<dbReference type="InterPro" id="IPR013766">
    <property type="entry name" value="Thioredoxin_domain"/>
</dbReference>
<dbReference type="Proteomes" id="UP000536275">
    <property type="component" value="Unassembled WGS sequence"/>
</dbReference>
<dbReference type="PROSITE" id="PS51352">
    <property type="entry name" value="THIOREDOXIN_2"/>
    <property type="match status" value="1"/>
</dbReference>